<dbReference type="Proteomes" id="UP001464387">
    <property type="component" value="Unassembled WGS sequence"/>
</dbReference>
<protein>
    <submittedName>
        <fullName evidence="3">DUF262 domain-containing HNH endonuclease family protein</fullName>
    </submittedName>
</protein>
<evidence type="ECO:0000313" key="4">
    <source>
        <dbReference type="Proteomes" id="UP001464387"/>
    </source>
</evidence>
<dbReference type="GO" id="GO:0004519">
    <property type="term" value="F:endonuclease activity"/>
    <property type="evidence" value="ECO:0007669"/>
    <property type="project" value="UniProtKB-KW"/>
</dbReference>
<keyword evidence="3" id="KW-0540">Nuclease</keyword>
<feature type="domain" description="GmrSD restriction endonucleases C-terminal" evidence="2">
    <location>
        <begin position="448"/>
        <end position="604"/>
    </location>
</feature>
<organism evidence="3 4">
    <name type="scientific">Mesorhizobium opportunistum</name>
    <dbReference type="NCBI Taxonomy" id="593909"/>
    <lineage>
        <taxon>Bacteria</taxon>
        <taxon>Pseudomonadati</taxon>
        <taxon>Pseudomonadota</taxon>
        <taxon>Alphaproteobacteria</taxon>
        <taxon>Hyphomicrobiales</taxon>
        <taxon>Phyllobacteriaceae</taxon>
        <taxon>Mesorhizobium</taxon>
    </lineage>
</organism>
<dbReference type="Pfam" id="PF03235">
    <property type="entry name" value="GmrSD_N"/>
    <property type="match status" value="1"/>
</dbReference>
<evidence type="ECO:0000313" key="3">
    <source>
        <dbReference type="EMBL" id="MER8932433.1"/>
    </source>
</evidence>
<dbReference type="EMBL" id="JAMYPJ010000005">
    <property type="protein sequence ID" value="MER8932433.1"/>
    <property type="molecule type" value="Genomic_DNA"/>
</dbReference>
<keyword evidence="3" id="KW-0255">Endonuclease</keyword>
<dbReference type="PANTHER" id="PTHR35149:SF2">
    <property type="entry name" value="DUF262 DOMAIN-CONTAINING PROTEIN"/>
    <property type="match status" value="1"/>
</dbReference>
<feature type="domain" description="GmrSD restriction endonucleases N-terminal" evidence="1">
    <location>
        <begin position="9"/>
        <end position="245"/>
    </location>
</feature>
<name>A0ABV1YB85_9HYPH</name>
<dbReference type="InterPro" id="IPR004919">
    <property type="entry name" value="GmrSD_N"/>
</dbReference>
<proteinExistence type="predicted"/>
<dbReference type="InterPro" id="IPR011089">
    <property type="entry name" value="GmrSD_C"/>
</dbReference>
<accession>A0ABV1YB85</accession>
<sequence>MQPTYHPLANIFGTQTRHLVPLFQRPYVWGKDEQWEPLWDDLSHLADRLITAGGKKVAGHFLGTVVLEQTDTPSGRVTRREVIDGQQRLTTLQIVLQAAKHAFGEIIGSGNEHGEKCARIEIPRLEALTLNPPGYEEEEKYKVWPTNEDRAAFQQVMDANGPADLIGAKTRMAEAYTFFVDSMRTWLGKGPAEQRVPALSSALKDHLRLIVLDLDSSDEPQAIFETLNAHGTPLLPADLIKNWLLWQFARRNVDATAPYEQYWSSFDRDPGYWRQKIGTGHAARARVDTFLQNWLICRVRQPISASHLYDQFLKHAELRVPPEDLQSVHHLMDDIHVHGKLFRQIDQPTGRSRFATFCTRLKPLDMSVFQPVLLAVMDRKGSDDADRDAVAEILESYLVRRMVCGAQTRGYGTLAIDLIDVVHAVDGTMPVAPAICKYLTEIKGTLFWPGDTRFKSDWGSRAFYGYFRRGRVLMILQALEEHYQTPGALGEPVVGFDFSKLTIEHVMPQKWRDHWPIEGGETERLNRDRALHGIGNLTLVSDALNPSLSNLAWKLPQRADGKANCKSVALKAHSKLQMNAKLLDLWPDVWSEEQITERARVLFETALNIWPGPVSTRAMDLQE</sequence>
<dbReference type="PANTHER" id="PTHR35149">
    <property type="entry name" value="SLL5132 PROTEIN"/>
    <property type="match status" value="1"/>
</dbReference>
<keyword evidence="4" id="KW-1185">Reference proteome</keyword>
<gene>
    <name evidence="3" type="ORF">NKI33_05585</name>
</gene>
<evidence type="ECO:0000259" key="2">
    <source>
        <dbReference type="Pfam" id="PF07510"/>
    </source>
</evidence>
<reference evidence="3 4" key="1">
    <citation type="journal article" date="2024" name="Proc. Natl. Acad. Sci. U.S.A.">
        <title>The evolutionary genomics of adaptation to stress in wild rhizobium bacteria.</title>
        <authorList>
            <person name="Kehlet-Delgado H."/>
            <person name="Montoya A.P."/>
            <person name="Jensen K.T."/>
            <person name="Wendlandt C.E."/>
            <person name="Dexheimer C."/>
            <person name="Roberts M."/>
            <person name="Torres Martinez L."/>
            <person name="Friesen M.L."/>
            <person name="Griffitts J.S."/>
            <person name="Porter S.S."/>
        </authorList>
    </citation>
    <scope>NUCLEOTIDE SEQUENCE [LARGE SCALE GENOMIC DNA]</scope>
    <source>
        <strain evidence="3 4">M0729</strain>
    </source>
</reference>
<comment type="caution">
    <text evidence="3">The sequence shown here is derived from an EMBL/GenBank/DDBJ whole genome shotgun (WGS) entry which is preliminary data.</text>
</comment>
<keyword evidence="3" id="KW-0378">Hydrolase</keyword>
<dbReference type="RefSeq" id="WP_352567883.1">
    <property type="nucleotide sequence ID" value="NZ_JAMYMY010000004.1"/>
</dbReference>
<dbReference type="Pfam" id="PF07510">
    <property type="entry name" value="GmrSD_C"/>
    <property type="match status" value="1"/>
</dbReference>
<evidence type="ECO:0000259" key="1">
    <source>
        <dbReference type="Pfam" id="PF03235"/>
    </source>
</evidence>